<dbReference type="Pfam" id="PF03358">
    <property type="entry name" value="FMN_red"/>
    <property type="match status" value="1"/>
</dbReference>
<dbReference type="Gene3D" id="3.40.50.360">
    <property type="match status" value="1"/>
</dbReference>
<dbReference type="SUPFAM" id="SSF52218">
    <property type="entry name" value="Flavoproteins"/>
    <property type="match status" value="1"/>
</dbReference>
<dbReference type="GO" id="GO:0016491">
    <property type="term" value="F:oxidoreductase activity"/>
    <property type="evidence" value="ECO:0007669"/>
    <property type="project" value="UniProtKB-KW"/>
</dbReference>
<feature type="domain" description="NADPH-dependent FMN reductase-like" evidence="1">
    <location>
        <begin position="6"/>
        <end position="151"/>
    </location>
</feature>
<evidence type="ECO:0000313" key="2">
    <source>
        <dbReference type="EMBL" id="MDT0465705.1"/>
    </source>
</evidence>
<dbReference type="EMBL" id="JAVREY010000027">
    <property type="protein sequence ID" value="MDT0465705.1"/>
    <property type="molecule type" value="Genomic_DNA"/>
</dbReference>
<dbReference type="PANTHER" id="PTHR30543:SF21">
    <property type="entry name" value="NAD(P)H-DEPENDENT FMN REDUCTASE LOT6"/>
    <property type="match status" value="1"/>
</dbReference>
<dbReference type="InterPro" id="IPR005025">
    <property type="entry name" value="FMN_Rdtase-like_dom"/>
</dbReference>
<evidence type="ECO:0000259" key="1">
    <source>
        <dbReference type="Pfam" id="PF03358"/>
    </source>
</evidence>
<sequence length="210" mass="22151">MQRPVNILGIGGSTRPGSTAERALRATLAAAERHGATVTVIAGTDLMMPLYDQAEAVSPPARRLLAALARADGVVIASPAYHGSTSGLLKNALDHIEELRTDERPYLSGRAVGCVTVAQGWQSGVSTLGALRTIVHALRGWPTPMGVVVNTSATDFTPDGRCADPRLQEQMETMARQVVEFARTYAGGDEIPDDVEPAVLGGLIQPETAR</sequence>
<organism evidence="2 3">
    <name type="scientific">Streptomyces gibsoniae</name>
    <dbReference type="NCBI Taxonomy" id="3075529"/>
    <lineage>
        <taxon>Bacteria</taxon>
        <taxon>Bacillati</taxon>
        <taxon>Actinomycetota</taxon>
        <taxon>Actinomycetes</taxon>
        <taxon>Kitasatosporales</taxon>
        <taxon>Streptomycetaceae</taxon>
        <taxon>Streptomyces</taxon>
    </lineage>
</organism>
<gene>
    <name evidence="2" type="ORF">RM764_22320</name>
</gene>
<dbReference type="InterPro" id="IPR029039">
    <property type="entry name" value="Flavoprotein-like_sf"/>
</dbReference>
<proteinExistence type="predicted"/>
<reference evidence="3" key="1">
    <citation type="submission" date="2023-07" db="EMBL/GenBank/DDBJ databases">
        <title>30 novel species of actinomycetes from the DSMZ collection.</title>
        <authorList>
            <person name="Nouioui I."/>
        </authorList>
    </citation>
    <scope>NUCLEOTIDE SEQUENCE [LARGE SCALE GENOMIC DNA]</scope>
    <source>
        <strain evidence="3">DSM 41699</strain>
    </source>
</reference>
<protein>
    <submittedName>
        <fullName evidence="2">NAD(P)H-dependent oxidoreductase</fullName>
        <ecNumber evidence="2">1.-.-.-</ecNumber>
    </submittedName>
</protein>
<accession>A0ABU2TXY5</accession>
<dbReference type="InterPro" id="IPR050712">
    <property type="entry name" value="NAD(P)H-dep_reductase"/>
</dbReference>
<dbReference type="PANTHER" id="PTHR30543">
    <property type="entry name" value="CHROMATE REDUCTASE"/>
    <property type="match status" value="1"/>
</dbReference>
<dbReference type="Proteomes" id="UP001183809">
    <property type="component" value="Unassembled WGS sequence"/>
</dbReference>
<comment type="caution">
    <text evidence="2">The sequence shown here is derived from an EMBL/GenBank/DDBJ whole genome shotgun (WGS) entry which is preliminary data.</text>
</comment>
<evidence type="ECO:0000313" key="3">
    <source>
        <dbReference type="Proteomes" id="UP001183809"/>
    </source>
</evidence>
<keyword evidence="2" id="KW-0560">Oxidoreductase</keyword>
<name>A0ABU2TXY5_9ACTN</name>
<dbReference type="EC" id="1.-.-.-" evidence="2"/>
<keyword evidence="3" id="KW-1185">Reference proteome</keyword>
<dbReference type="RefSeq" id="WP_311697173.1">
    <property type="nucleotide sequence ID" value="NZ_JAVREY010000027.1"/>
</dbReference>